<protein>
    <recommendedName>
        <fullName evidence="10 11">UDP-N-acetylmuramoyl-tripeptide--D-alanyl-D-alanine ligase</fullName>
        <ecNumber evidence="10 11">6.3.2.10</ecNumber>
    </recommendedName>
    <alternativeName>
        <fullName evidence="10">D-alanyl-D-alanine-adding enzyme</fullName>
    </alternativeName>
</protein>
<dbReference type="InterPro" id="IPR004101">
    <property type="entry name" value="Mur_ligase_C"/>
</dbReference>
<keyword evidence="7 10" id="KW-0573">Peptidoglycan synthesis</keyword>
<feature type="binding site" evidence="10">
    <location>
        <begin position="110"/>
        <end position="116"/>
    </location>
    <ligand>
        <name>ATP</name>
        <dbReference type="ChEBI" id="CHEBI:30616"/>
    </ligand>
</feature>
<keyword evidence="9 10" id="KW-0961">Cell wall biogenesis/degradation</keyword>
<dbReference type="GO" id="GO:0071555">
    <property type="term" value="P:cell wall organization"/>
    <property type="evidence" value="ECO:0007669"/>
    <property type="project" value="UniProtKB-KW"/>
</dbReference>
<feature type="domain" description="Mur ligase C-terminal" evidence="12">
    <location>
        <begin position="318"/>
        <end position="443"/>
    </location>
</feature>
<dbReference type="PANTHER" id="PTHR43024:SF1">
    <property type="entry name" value="UDP-N-ACETYLMURAMOYL-TRIPEPTIDE--D-ALANYL-D-ALANINE LIGASE"/>
    <property type="match status" value="1"/>
</dbReference>
<evidence type="ECO:0000259" key="12">
    <source>
        <dbReference type="Pfam" id="PF02875"/>
    </source>
</evidence>
<evidence type="ECO:0000313" key="14">
    <source>
        <dbReference type="EMBL" id="HAR56435.1"/>
    </source>
</evidence>
<dbReference type="HAMAP" id="MF_02019">
    <property type="entry name" value="MurF"/>
    <property type="match status" value="1"/>
</dbReference>
<dbReference type="InterPro" id="IPR005863">
    <property type="entry name" value="UDP-N-AcMur_synth"/>
</dbReference>
<sequence length="470" mass="49992">MISVSLAWVAMAVNGELRGASNPQQVINKVSTDTRDALDSALFIALKGEQFDAHDFISQALAQGAIAVITQQPLDEQTPHILVEDTRYALGLLGAAVKAEVAPKTIAITGSNGKTTVKEMLAAIIGQQYNVLATAGNFNNDIGVPLTLLRLEAQHQYAVVELGANHAGEIAYTTSLTRPDVAILNNVSAAHVEGFGSVHGVAKAKTEIFQGLPEDGLAITPYESEYLPCWRNVRAGKRLQTFGLSEQADVRASQIELNSLGQPTFKLSINDQHWTVSLQLSGLHNVKNALAASAAALEVGMSAEEIATGLANVAPVKGRLTPMQLTENVTVIDDTYNASVASTKAALDLLGSYQGTTIMVLGDMAELGAEARAYHEEVGDHAIQAGISKFFTLGVLSQSASEVFNGRGGKHFSSFATLVDEILQTITQRSVSEHVTVLVKGSRSSHMERVVNALQEHYKSASLQGDQHAC</sequence>
<dbReference type="Pfam" id="PF02875">
    <property type="entry name" value="Mur_ligase_C"/>
    <property type="match status" value="1"/>
</dbReference>
<dbReference type="GO" id="GO:0051301">
    <property type="term" value="P:cell division"/>
    <property type="evidence" value="ECO:0007669"/>
    <property type="project" value="UniProtKB-KW"/>
</dbReference>
<evidence type="ECO:0000256" key="6">
    <source>
        <dbReference type="ARBA" id="ARBA00022960"/>
    </source>
</evidence>
<dbReference type="SUPFAM" id="SSF53623">
    <property type="entry name" value="MurD-like peptide ligases, catalytic domain"/>
    <property type="match status" value="1"/>
</dbReference>
<evidence type="ECO:0000259" key="13">
    <source>
        <dbReference type="Pfam" id="PF08245"/>
    </source>
</evidence>
<keyword evidence="6 10" id="KW-0133">Cell shape</keyword>
<dbReference type="EMBL" id="DMUP01000152">
    <property type="protein sequence ID" value="HAR56435.1"/>
    <property type="molecule type" value="Genomic_DNA"/>
</dbReference>
<dbReference type="SUPFAM" id="SSF53244">
    <property type="entry name" value="MurD-like peptide ligases, peptide-binding domain"/>
    <property type="match status" value="1"/>
</dbReference>
<dbReference type="InterPro" id="IPR035911">
    <property type="entry name" value="MurE/MurF_N"/>
</dbReference>
<evidence type="ECO:0000256" key="11">
    <source>
        <dbReference type="RuleBase" id="RU004136"/>
    </source>
</evidence>
<dbReference type="Gene3D" id="3.90.190.20">
    <property type="entry name" value="Mur ligase, C-terminal domain"/>
    <property type="match status" value="1"/>
</dbReference>
<organism evidence="14 15">
    <name type="scientific">Idiomarina baltica</name>
    <dbReference type="NCBI Taxonomy" id="190892"/>
    <lineage>
        <taxon>Bacteria</taxon>
        <taxon>Pseudomonadati</taxon>
        <taxon>Pseudomonadota</taxon>
        <taxon>Gammaproteobacteria</taxon>
        <taxon>Alteromonadales</taxon>
        <taxon>Idiomarinaceae</taxon>
        <taxon>Idiomarina</taxon>
    </lineage>
</organism>
<comment type="similarity">
    <text evidence="10">Belongs to the MurCDEF family. MurF subfamily.</text>
</comment>
<evidence type="ECO:0000256" key="4">
    <source>
        <dbReference type="ARBA" id="ARBA00022741"/>
    </source>
</evidence>
<dbReference type="GO" id="GO:0047480">
    <property type="term" value="F:UDP-N-acetylmuramoyl-tripeptide-D-alanyl-D-alanine ligase activity"/>
    <property type="evidence" value="ECO:0007669"/>
    <property type="project" value="UniProtKB-UniRule"/>
</dbReference>
<dbReference type="InterPro" id="IPR013221">
    <property type="entry name" value="Mur_ligase_cen"/>
</dbReference>
<dbReference type="InterPro" id="IPR036565">
    <property type="entry name" value="Mur-like_cat_sf"/>
</dbReference>
<proteinExistence type="inferred from homology"/>
<keyword evidence="8 10" id="KW-0131">Cell cycle</keyword>
<comment type="subcellular location">
    <subcellularLocation>
        <location evidence="10 11">Cytoplasm</location>
    </subcellularLocation>
</comment>
<gene>
    <name evidence="10 14" type="primary">murF</name>
    <name evidence="14" type="ORF">DCR58_06585</name>
</gene>
<keyword evidence="5 10" id="KW-0067">ATP-binding</keyword>
<evidence type="ECO:0000256" key="1">
    <source>
        <dbReference type="ARBA" id="ARBA00022490"/>
    </source>
</evidence>
<dbReference type="EC" id="6.3.2.10" evidence="10 11"/>
<dbReference type="NCBIfam" id="TIGR01143">
    <property type="entry name" value="murF"/>
    <property type="match status" value="1"/>
</dbReference>
<evidence type="ECO:0000256" key="3">
    <source>
        <dbReference type="ARBA" id="ARBA00022618"/>
    </source>
</evidence>
<keyword evidence="1 10" id="KW-0963">Cytoplasm</keyword>
<keyword evidence="3 10" id="KW-0132">Cell division</keyword>
<dbReference type="GO" id="GO:0009252">
    <property type="term" value="P:peptidoglycan biosynthetic process"/>
    <property type="evidence" value="ECO:0007669"/>
    <property type="project" value="UniProtKB-UniRule"/>
</dbReference>
<keyword evidence="4 10" id="KW-0547">Nucleotide-binding</keyword>
<evidence type="ECO:0000313" key="15">
    <source>
        <dbReference type="Proteomes" id="UP000262878"/>
    </source>
</evidence>
<keyword evidence="2 10" id="KW-0436">Ligase</keyword>
<dbReference type="GO" id="GO:0005737">
    <property type="term" value="C:cytoplasm"/>
    <property type="evidence" value="ECO:0007669"/>
    <property type="project" value="UniProtKB-SubCell"/>
</dbReference>
<evidence type="ECO:0000256" key="2">
    <source>
        <dbReference type="ARBA" id="ARBA00022598"/>
    </source>
</evidence>
<reference evidence="14 15" key="1">
    <citation type="journal article" date="2018" name="Nat. Biotechnol.">
        <title>A standardized bacterial taxonomy based on genome phylogeny substantially revises the tree of life.</title>
        <authorList>
            <person name="Parks D.H."/>
            <person name="Chuvochina M."/>
            <person name="Waite D.W."/>
            <person name="Rinke C."/>
            <person name="Skarshewski A."/>
            <person name="Chaumeil P.A."/>
            <person name="Hugenholtz P."/>
        </authorList>
    </citation>
    <scope>NUCLEOTIDE SEQUENCE [LARGE SCALE GENOMIC DNA]</scope>
    <source>
        <strain evidence="14">UBA9360</strain>
    </source>
</reference>
<dbReference type="PANTHER" id="PTHR43024">
    <property type="entry name" value="UDP-N-ACETYLMURAMOYL-TRIPEPTIDE--D-ALANYL-D-ALANINE LIGASE"/>
    <property type="match status" value="1"/>
</dbReference>
<accession>A0A348WPH3</accession>
<dbReference type="AlphaFoldDB" id="A0A348WPH3"/>
<dbReference type="GO" id="GO:0005524">
    <property type="term" value="F:ATP binding"/>
    <property type="evidence" value="ECO:0007669"/>
    <property type="project" value="UniProtKB-UniRule"/>
</dbReference>
<evidence type="ECO:0000256" key="9">
    <source>
        <dbReference type="ARBA" id="ARBA00023316"/>
    </source>
</evidence>
<dbReference type="Gene3D" id="3.40.1190.10">
    <property type="entry name" value="Mur-like, catalytic domain"/>
    <property type="match status" value="1"/>
</dbReference>
<evidence type="ECO:0000256" key="10">
    <source>
        <dbReference type="HAMAP-Rule" id="MF_02019"/>
    </source>
</evidence>
<comment type="pathway">
    <text evidence="10 11">Cell wall biogenesis; peptidoglycan biosynthesis.</text>
</comment>
<dbReference type="InterPro" id="IPR051046">
    <property type="entry name" value="MurCDEF_CellWall_CoF430Synth"/>
</dbReference>
<dbReference type="Pfam" id="PF08245">
    <property type="entry name" value="Mur_ligase_M"/>
    <property type="match status" value="1"/>
</dbReference>
<comment type="caution">
    <text evidence="14">The sequence shown here is derived from an EMBL/GenBank/DDBJ whole genome shotgun (WGS) entry which is preliminary data.</text>
</comment>
<dbReference type="GO" id="GO:0008360">
    <property type="term" value="P:regulation of cell shape"/>
    <property type="evidence" value="ECO:0007669"/>
    <property type="project" value="UniProtKB-KW"/>
</dbReference>
<comment type="function">
    <text evidence="10 11">Involved in cell wall formation. Catalyzes the final step in the synthesis of UDP-N-acetylmuramoyl-pentapeptide, the precursor of murein.</text>
</comment>
<evidence type="ECO:0000256" key="8">
    <source>
        <dbReference type="ARBA" id="ARBA00023306"/>
    </source>
</evidence>
<evidence type="ECO:0000256" key="7">
    <source>
        <dbReference type="ARBA" id="ARBA00022984"/>
    </source>
</evidence>
<dbReference type="STRING" id="314276.OS145_05240"/>
<dbReference type="Gene3D" id="3.40.1390.10">
    <property type="entry name" value="MurE/MurF, N-terminal domain"/>
    <property type="match status" value="1"/>
</dbReference>
<dbReference type="SUPFAM" id="SSF63418">
    <property type="entry name" value="MurE/MurF N-terminal domain"/>
    <property type="match status" value="1"/>
</dbReference>
<comment type="catalytic activity">
    <reaction evidence="10 11">
        <text>D-alanyl-D-alanine + UDP-N-acetyl-alpha-D-muramoyl-L-alanyl-gamma-D-glutamyl-meso-2,6-diaminopimelate + ATP = UDP-N-acetyl-alpha-D-muramoyl-L-alanyl-gamma-D-glutamyl-meso-2,6-diaminopimeloyl-D-alanyl-D-alanine + ADP + phosphate + H(+)</text>
        <dbReference type="Rhea" id="RHEA:28374"/>
        <dbReference type="ChEBI" id="CHEBI:15378"/>
        <dbReference type="ChEBI" id="CHEBI:30616"/>
        <dbReference type="ChEBI" id="CHEBI:43474"/>
        <dbReference type="ChEBI" id="CHEBI:57822"/>
        <dbReference type="ChEBI" id="CHEBI:61386"/>
        <dbReference type="ChEBI" id="CHEBI:83905"/>
        <dbReference type="ChEBI" id="CHEBI:456216"/>
        <dbReference type="EC" id="6.3.2.10"/>
    </reaction>
</comment>
<feature type="domain" description="Mur ligase central" evidence="13">
    <location>
        <begin position="108"/>
        <end position="296"/>
    </location>
</feature>
<dbReference type="Proteomes" id="UP000262878">
    <property type="component" value="Unassembled WGS sequence"/>
</dbReference>
<evidence type="ECO:0000256" key="5">
    <source>
        <dbReference type="ARBA" id="ARBA00022840"/>
    </source>
</evidence>
<dbReference type="UniPathway" id="UPA00219"/>
<dbReference type="InterPro" id="IPR036615">
    <property type="entry name" value="Mur_ligase_C_dom_sf"/>
</dbReference>
<dbReference type="GO" id="GO:0008766">
    <property type="term" value="F:UDP-N-acetylmuramoylalanyl-D-glutamyl-2,6-diaminopimelate-D-alanyl-D-alanine ligase activity"/>
    <property type="evidence" value="ECO:0007669"/>
    <property type="project" value="RHEA"/>
</dbReference>
<name>A0A348WPH3_9GAMM</name>